<accession>A0A4R7PBU9</accession>
<name>A0A4R7PBU9_9GAMM</name>
<evidence type="ECO:0000313" key="1">
    <source>
        <dbReference type="EMBL" id="TDU31089.1"/>
    </source>
</evidence>
<dbReference type="Proteomes" id="UP000295341">
    <property type="component" value="Unassembled WGS sequence"/>
</dbReference>
<sequence length="162" mass="17054">MRNGARATYAGVKHFFSFGGTNKRVDKGNAVLHGNQSAAKKAEVISQLFLAMAIRSSPIGLAGNTLSSIKAGRRKYKELKNMLPQLTQTLTALGVSPGGVQQILQAIRGGSALNLSNHDEQIIAGDFDTLANAAVAQGVSPDVIRSILVDVRHELGTGTIAF</sequence>
<proteinExistence type="predicted"/>
<protein>
    <submittedName>
        <fullName evidence="1">Uncharacterized protein</fullName>
    </submittedName>
</protein>
<organism evidence="1 2">
    <name type="scientific">Panacagrimonas perspica</name>
    <dbReference type="NCBI Taxonomy" id="381431"/>
    <lineage>
        <taxon>Bacteria</taxon>
        <taxon>Pseudomonadati</taxon>
        <taxon>Pseudomonadota</taxon>
        <taxon>Gammaproteobacteria</taxon>
        <taxon>Nevskiales</taxon>
        <taxon>Nevskiaceae</taxon>
        <taxon>Panacagrimonas</taxon>
    </lineage>
</organism>
<dbReference type="RefSeq" id="WP_133879705.1">
    <property type="nucleotide sequence ID" value="NZ_MWIN01000022.1"/>
</dbReference>
<dbReference type="AlphaFoldDB" id="A0A4R7PBU9"/>
<gene>
    <name evidence="1" type="ORF">DFR24_0447</name>
</gene>
<keyword evidence="2" id="KW-1185">Reference proteome</keyword>
<reference evidence="1 2" key="1">
    <citation type="submission" date="2019-03" db="EMBL/GenBank/DDBJ databases">
        <title>Genomic Encyclopedia of Type Strains, Phase IV (KMG-IV): sequencing the most valuable type-strain genomes for metagenomic binning, comparative biology and taxonomic classification.</title>
        <authorList>
            <person name="Goeker M."/>
        </authorList>
    </citation>
    <scope>NUCLEOTIDE SEQUENCE [LARGE SCALE GENOMIC DNA]</scope>
    <source>
        <strain evidence="1 2">DSM 26377</strain>
    </source>
</reference>
<comment type="caution">
    <text evidence="1">The sequence shown here is derived from an EMBL/GenBank/DDBJ whole genome shotgun (WGS) entry which is preliminary data.</text>
</comment>
<dbReference type="EMBL" id="SOBT01000008">
    <property type="protein sequence ID" value="TDU31089.1"/>
    <property type="molecule type" value="Genomic_DNA"/>
</dbReference>
<evidence type="ECO:0000313" key="2">
    <source>
        <dbReference type="Proteomes" id="UP000295341"/>
    </source>
</evidence>